<protein>
    <submittedName>
        <fullName evidence="1">Uncharacterized protein</fullName>
    </submittedName>
</protein>
<comment type="caution">
    <text evidence="1">The sequence shown here is derived from an EMBL/GenBank/DDBJ whole genome shotgun (WGS) entry which is preliminary data.</text>
</comment>
<evidence type="ECO:0000313" key="2">
    <source>
        <dbReference type="Proteomes" id="UP000599074"/>
    </source>
</evidence>
<reference evidence="1" key="1">
    <citation type="submission" date="2021-01" db="EMBL/GenBank/DDBJ databases">
        <title>Whole genome shotgun sequence of Planosporangium mesophilum NBRC 109066.</title>
        <authorList>
            <person name="Komaki H."/>
            <person name="Tamura T."/>
        </authorList>
    </citation>
    <scope>NUCLEOTIDE SEQUENCE</scope>
    <source>
        <strain evidence="1">NBRC 109066</strain>
    </source>
</reference>
<evidence type="ECO:0000313" key="1">
    <source>
        <dbReference type="EMBL" id="GII26503.1"/>
    </source>
</evidence>
<name>A0A8J3THE3_9ACTN</name>
<sequence>MRDPAPFQRLDDREAGLPVDTTLYEDVPHWLVTPLRNWLSGTLNGEGSLARRALLRLKMSSWGDDAQTLVDVEANLLHIVVDAVLQLHPGWEWAPLSQWTSYDRSRDGFQDQLEDLDLLLWDGASKYCVDREKRRLVRRVDATVQNAADLAADVAPPPAADHLREAWAAAYGLNPDPDKAYNEAIRAVEEIACPLVEHRKAENGKATLGTVIGELGKNASHKWELALPDKDGDPQSVEHLVGMMQLLWQGQVSRHGGAPKSRRQGQPEAEAAVHLAALLVQWLSVGVLRPA</sequence>
<gene>
    <name evidence="1" type="ORF">Pme01_61000</name>
</gene>
<dbReference type="RefSeq" id="WP_168118256.1">
    <property type="nucleotide sequence ID" value="NZ_BOON01000082.1"/>
</dbReference>
<organism evidence="1 2">
    <name type="scientific">Planosporangium mesophilum</name>
    <dbReference type="NCBI Taxonomy" id="689768"/>
    <lineage>
        <taxon>Bacteria</taxon>
        <taxon>Bacillati</taxon>
        <taxon>Actinomycetota</taxon>
        <taxon>Actinomycetes</taxon>
        <taxon>Micromonosporales</taxon>
        <taxon>Micromonosporaceae</taxon>
        <taxon>Planosporangium</taxon>
    </lineage>
</organism>
<proteinExistence type="predicted"/>
<dbReference type="Proteomes" id="UP000599074">
    <property type="component" value="Unassembled WGS sequence"/>
</dbReference>
<dbReference type="AlphaFoldDB" id="A0A8J3THE3"/>
<accession>A0A8J3THE3</accession>
<keyword evidence="2" id="KW-1185">Reference proteome</keyword>
<dbReference type="EMBL" id="BOON01000082">
    <property type="protein sequence ID" value="GII26503.1"/>
    <property type="molecule type" value="Genomic_DNA"/>
</dbReference>